<reference evidence="6 7" key="1">
    <citation type="submission" date="2018-06" db="EMBL/GenBank/DDBJ databases">
        <authorList>
            <consortium name="Pathogen Informatics"/>
            <person name="Doyle S."/>
        </authorList>
    </citation>
    <scope>NUCLEOTIDE SEQUENCE [LARGE SCALE GENOMIC DNA]</scope>
    <source>
        <strain evidence="6 7">NCTC12360</strain>
    </source>
</reference>
<dbReference type="RefSeq" id="WP_060813674.1">
    <property type="nucleotide sequence ID" value="NZ_JAJGOJ010000006.1"/>
</dbReference>
<dbReference type="Gene3D" id="1.10.287.950">
    <property type="entry name" value="Methyl-accepting chemotaxis protein"/>
    <property type="match status" value="1"/>
</dbReference>
<dbReference type="AlphaFoldDB" id="A0A376H3X4"/>
<evidence type="ECO:0000256" key="4">
    <source>
        <dbReference type="SAM" id="Phobius"/>
    </source>
</evidence>
<evidence type="ECO:0000256" key="3">
    <source>
        <dbReference type="PROSITE-ProRule" id="PRU00284"/>
    </source>
</evidence>
<dbReference type="GO" id="GO:0007165">
    <property type="term" value="P:signal transduction"/>
    <property type="evidence" value="ECO:0007669"/>
    <property type="project" value="UniProtKB-KW"/>
</dbReference>
<feature type="domain" description="Methyl-accepting transducer" evidence="5">
    <location>
        <begin position="144"/>
        <end position="401"/>
    </location>
</feature>
<feature type="transmembrane region" description="Helical" evidence="4">
    <location>
        <begin position="46"/>
        <end position="69"/>
    </location>
</feature>
<dbReference type="PRINTS" id="PR00260">
    <property type="entry name" value="CHEMTRNSDUCR"/>
</dbReference>
<dbReference type="SUPFAM" id="SSF58104">
    <property type="entry name" value="Methyl-accepting chemotaxis protein (MCP) signaling domain"/>
    <property type="match status" value="1"/>
</dbReference>
<proteinExistence type="inferred from homology"/>
<keyword evidence="1 3" id="KW-0807">Transducer</keyword>
<gene>
    <name evidence="6" type="primary">mcpC_2</name>
    <name evidence="6" type="ORF">NCTC12360_02361</name>
</gene>
<evidence type="ECO:0000256" key="2">
    <source>
        <dbReference type="ARBA" id="ARBA00029447"/>
    </source>
</evidence>
<dbReference type="PROSITE" id="PS50111">
    <property type="entry name" value="CHEMOTAXIS_TRANSDUC_2"/>
    <property type="match status" value="1"/>
</dbReference>
<protein>
    <submittedName>
        <fullName evidence="6">PAS domain S-box protein</fullName>
    </submittedName>
</protein>
<dbReference type="SMART" id="SM00283">
    <property type="entry name" value="MA"/>
    <property type="match status" value="1"/>
</dbReference>
<evidence type="ECO:0000313" key="6">
    <source>
        <dbReference type="EMBL" id="STD83874.1"/>
    </source>
</evidence>
<dbReference type="GO" id="GO:0006935">
    <property type="term" value="P:chemotaxis"/>
    <property type="evidence" value="ECO:0007669"/>
    <property type="project" value="InterPro"/>
</dbReference>
<evidence type="ECO:0000259" key="5">
    <source>
        <dbReference type="PROSITE" id="PS50111"/>
    </source>
</evidence>
<dbReference type="GO" id="GO:0016020">
    <property type="term" value="C:membrane"/>
    <property type="evidence" value="ECO:0007669"/>
    <property type="project" value="InterPro"/>
</dbReference>
<sequence length="430" mass="47449">MKKKLQAIIKKIRLATLLPLIITFVVLLGCYFFVLRPHGDEQLSHVFFIFSIIVLLLEFIGVVALSFVVKHKDPGMDTLLAELEIVSGGDLSHIDAMGNDGNDPLFKKVKNSFKGVLNTFKAVIVGMHEESTRMTEMVGNLTNTSKNAKTSIENVRQTMNAIANAASSQASEAEQTSVDMDELATSIEEIHKEIDLMNGYVQKSQDSNYRNSEVMMYVSESWEVERQNQAELVDGMNDMNEDIQSIGKIVQLINDISDQTNLLALNASIEAARAGEAGRGFAIVAEEVRSLAEQSSQSTKSIRTIIEAIRKKSEKVVSAAMNSYEGGKKQTDNINKVIDLANEISDIVEKLVMSIQTVESHITGIVEKKDMVQVSVSNISSAVSETSAGTQEVTANLEDFYLVIEEFESNAQEIETIASILKFQVDSFKF</sequence>
<organism evidence="6 7">
    <name type="scientific">Enterococcus gallinarum</name>
    <dbReference type="NCBI Taxonomy" id="1353"/>
    <lineage>
        <taxon>Bacteria</taxon>
        <taxon>Bacillati</taxon>
        <taxon>Bacillota</taxon>
        <taxon>Bacilli</taxon>
        <taxon>Lactobacillales</taxon>
        <taxon>Enterococcaceae</taxon>
        <taxon>Enterococcus</taxon>
    </lineage>
</organism>
<dbReference type="InterPro" id="IPR004090">
    <property type="entry name" value="Chemotax_Me-accpt_rcpt"/>
</dbReference>
<keyword evidence="4" id="KW-0472">Membrane</keyword>
<dbReference type="Pfam" id="PF00015">
    <property type="entry name" value="MCPsignal"/>
    <property type="match status" value="1"/>
</dbReference>
<accession>A0A376H3X4</accession>
<dbReference type="EMBL" id="UFYW01000001">
    <property type="protein sequence ID" value="STD83874.1"/>
    <property type="molecule type" value="Genomic_DNA"/>
</dbReference>
<dbReference type="Proteomes" id="UP000254807">
    <property type="component" value="Unassembled WGS sequence"/>
</dbReference>
<dbReference type="InterPro" id="IPR004089">
    <property type="entry name" value="MCPsignal_dom"/>
</dbReference>
<dbReference type="PANTHER" id="PTHR32089:SF112">
    <property type="entry name" value="LYSOZYME-LIKE PROTEIN-RELATED"/>
    <property type="match status" value="1"/>
</dbReference>
<feature type="transmembrane region" description="Helical" evidence="4">
    <location>
        <begin position="12"/>
        <end position="34"/>
    </location>
</feature>
<keyword evidence="4" id="KW-0812">Transmembrane</keyword>
<dbReference type="PANTHER" id="PTHR32089">
    <property type="entry name" value="METHYL-ACCEPTING CHEMOTAXIS PROTEIN MCPB"/>
    <property type="match status" value="1"/>
</dbReference>
<comment type="similarity">
    <text evidence="2">Belongs to the methyl-accepting chemotaxis (MCP) protein family.</text>
</comment>
<dbReference type="GO" id="GO:0004888">
    <property type="term" value="F:transmembrane signaling receptor activity"/>
    <property type="evidence" value="ECO:0007669"/>
    <property type="project" value="InterPro"/>
</dbReference>
<evidence type="ECO:0000313" key="7">
    <source>
        <dbReference type="Proteomes" id="UP000254807"/>
    </source>
</evidence>
<keyword evidence="7" id="KW-1185">Reference proteome</keyword>
<evidence type="ECO:0000256" key="1">
    <source>
        <dbReference type="ARBA" id="ARBA00023224"/>
    </source>
</evidence>
<keyword evidence="4" id="KW-1133">Transmembrane helix</keyword>
<name>A0A376H3X4_ENTGA</name>
<dbReference type="PROSITE" id="PS51257">
    <property type="entry name" value="PROKAR_LIPOPROTEIN"/>
    <property type="match status" value="1"/>
</dbReference>
<dbReference type="OrthoDB" id="9760371at2"/>